<feature type="domain" description="ASPIC/UnbV" evidence="3">
    <location>
        <begin position="440"/>
        <end position="502"/>
    </location>
</feature>
<gene>
    <name evidence="4" type="ORF">GCM10007879_01510</name>
</gene>
<dbReference type="PANTHER" id="PTHR16026:SF0">
    <property type="entry name" value="CARTILAGE ACIDIC PROTEIN 1"/>
    <property type="match status" value="1"/>
</dbReference>
<dbReference type="Gene3D" id="2.130.10.130">
    <property type="entry name" value="Integrin alpha, N-terminal"/>
    <property type="match status" value="1"/>
</dbReference>
<dbReference type="EMBL" id="BSNI01000001">
    <property type="protein sequence ID" value="GLQ15902.1"/>
    <property type="molecule type" value="Genomic_DNA"/>
</dbReference>
<feature type="signal peptide" evidence="2">
    <location>
        <begin position="1"/>
        <end position="20"/>
    </location>
</feature>
<dbReference type="SUPFAM" id="SSF69318">
    <property type="entry name" value="Integrin alpha N-terminal domain"/>
    <property type="match status" value="1"/>
</dbReference>
<dbReference type="Proteomes" id="UP001161405">
    <property type="component" value="Unassembled WGS sequence"/>
</dbReference>
<dbReference type="InterPro" id="IPR028994">
    <property type="entry name" value="Integrin_alpha_N"/>
</dbReference>
<sequence length="525" mass="57274">MRLRLLVAISVSLSSNFAFAEPIRFEPRIGEIEHQYVGGWEHFVGGGVATFDCNNDRLPDLFVAGGSAPSQLFINKTDANGNLAFADQTPDTLSITSATGAYPIDIDSDGYKDLVIMRVGENQILKGLGNCQFEPFYALQFKSDDRWTTAFSATWEQGEILPTLAIGNYVDRTNPDGPFGACDTNQLYRANNGRYDQPLDLSPGHCALSMLISDWGRKGAPDLRISNDRHYYLKDGKEQLWSLGLEPKQYGSADGWVTHKLWGMGIASRDISGDGLPEIYLTSMGDQKLHSLSTDEATKPTYSDAAYDKGITTHRPYMGDDGRPSTGWHVAFGDVQNDGLDDIFIAKGNVDQMISSAMADPNSLLVQQPNGTFAEQGGEANIGNPERSRGAALVDLNLDGKLDLVVINRRANMEIHQNMTAVTGNWIGLSVNQPAPNLDAIGAWIEIDTGERTIAREITIGGGHASGALVPQHFGLGSREAVKVRLIWPDGAKSGWQQISTQDYWSIERQGNDFKATIIGRAASR</sequence>
<dbReference type="Pfam" id="PF13517">
    <property type="entry name" value="FG-GAP_3"/>
    <property type="match status" value="1"/>
</dbReference>
<comment type="caution">
    <text evidence="4">The sequence shown here is derived from an EMBL/GenBank/DDBJ whole genome shotgun (WGS) entry which is preliminary data.</text>
</comment>
<evidence type="ECO:0000259" key="3">
    <source>
        <dbReference type="Pfam" id="PF07593"/>
    </source>
</evidence>
<reference evidence="4" key="2">
    <citation type="submission" date="2023-01" db="EMBL/GenBank/DDBJ databases">
        <title>Draft genome sequence of Maritalea porphyrae strain NBRC 107169.</title>
        <authorList>
            <person name="Sun Q."/>
            <person name="Mori K."/>
        </authorList>
    </citation>
    <scope>NUCLEOTIDE SEQUENCE</scope>
    <source>
        <strain evidence="4">NBRC 107169</strain>
    </source>
</reference>
<feature type="chain" id="PRO_5045867183" evidence="2">
    <location>
        <begin position="21"/>
        <end position="525"/>
    </location>
</feature>
<accession>A0ABQ5UMK0</accession>
<dbReference type="InterPro" id="IPR013517">
    <property type="entry name" value="FG-GAP"/>
</dbReference>
<evidence type="ECO:0000313" key="5">
    <source>
        <dbReference type="Proteomes" id="UP001161405"/>
    </source>
</evidence>
<evidence type="ECO:0000256" key="2">
    <source>
        <dbReference type="SAM" id="SignalP"/>
    </source>
</evidence>
<protein>
    <submittedName>
        <fullName evidence="4">RNA-binding protein</fullName>
    </submittedName>
</protein>
<dbReference type="InterPro" id="IPR027039">
    <property type="entry name" value="Crtac1"/>
</dbReference>
<dbReference type="PANTHER" id="PTHR16026">
    <property type="entry name" value="CARTILAGE ACIDIC PROTEIN 1"/>
    <property type="match status" value="1"/>
</dbReference>
<keyword evidence="5" id="KW-1185">Reference proteome</keyword>
<organism evidence="4 5">
    <name type="scientific">Maritalea porphyrae</name>
    <dbReference type="NCBI Taxonomy" id="880732"/>
    <lineage>
        <taxon>Bacteria</taxon>
        <taxon>Pseudomonadati</taxon>
        <taxon>Pseudomonadota</taxon>
        <taxon>Alphaproteobacteria</taxon>
        <taxon>Hyphomicrobiales</taxon>
        <taxon>Devosiaceae</taxon>
        <taxon>Maritalea</taxon>
    </lineage>
</organism>
<dbReference type="RefSeq" id="WP_284361033.1">
    <property type="nucleotide sequence ID" value="NZ_BSNI01000001.1"/>
</dbReference>
<reference evidence="4" key="1">
    <citation type="journal article" date="2014" name="Int. J. Syst. Evol. Microbiol.">
        <title>Complete genome of a new Firmicutes species belonging to the dominant human colonic microbiota ('Ruminococcus bicirculans') reveals two chromosomes and a selective capacity to utilize plant glucans.</title>
        <authorList>
            <consortium name="NISC Comparative Sequencing Program"/>
            <person name="Wegmann U."/>
            <person name="Louis P."/>
            <person name="Goesmann A."/>
            <person name="Henrissat B."/>
            <person name="Duncan S.H."/>
            <person name="Flint H.J."/>
        </authorList>
    </citation>
    <scope>NUCLEOTIDE SEQUENCE</scope>
    <source>
        <strain evidence="4">NBRC 107169</strain>
    </source>
</reference>
<dbReference type="Pfam" id="PF07593">
    <property type="entry name" value="UnbV_ASPIC"/>
    <property type="match status" value="1"/>
</dbReference>
<keyword evidence="1 2" id="KW-0732">Signal</keyword>
<evidence type="ECO:0000313" key="4">
    <source>
        <dbReference type="EMBL" id="GLQ15902.1"/>
    </source>
</evidence>
<dbReference type="InterPro" id="IPR011519">
    <property type="entry name" value="UnbV_ASPIC"/>
</dbReference>
<proteinExistence type="predicted"/>
<evidence type="ECO:0000256" key="1">
    <source>
        <dbReference type="ARBA" id="ARBA00022729"/>
    </source>
</evidence>
<name>A0ABQ5UMK0_9HYPH</name>